<evidence type="ECO:0000313" key="3">
    <source>
        <dbReference type="Proteomes" id="UP000235122"/>
    </source>
</evidence>
<dbReference type="AlphaFoldDB" id="A0A2I1IQ58"/>
<reference evidence="2 3" key="1">
    <citation type="submission" date="2017-12" db="EMBL/GenBank/DDBJ databases">
        <title>Phylogenetic diversity of female urinary microbiome.</title>
        <authorList>
            <person name="Thomas-White K."/>
            <person name="Wolfe A.J."/>
        </authorList>
    </citation>
    <scope>NUCLEOTIDE SEQUENCE [LARGE SCALE GENOMIC DNA]</scope>
    <source>
        <strain evidence="2 3">UMB0402</strain>
    </source>
</reference>
<feature type="domain" description="AB hydrolase-1" evidence="1">
    <location>
        <begin position="31"/>
        <end position="140"/>
    </location>
</feature>
<name>A0A2I1IQ58_9ACTO</name>
<evidence type="ECO:0000313" key="2">
    <source>
        <dbReference type="EMBL" id="PKY73249.1"/>
    </source>
</evidence>
<dbReference type="EMBL" id="PKKO01000001">
    <property type="protein sequence ID" value="PKY73249.1"/>
    <property type="molecule type" value="Genomic_DNA"/>
</dbReference>
<comment type="caution">
    <text evidence="2">The sequence shown here is derived from an EMBL/GenBank/DDBJ whole genome shotgun (WGS) entry which is preliminary data.</text>
</comment>
<gene>
    <name evidence="2" type="ORF">CYJ19_01275</name>
</gene>
<evidence type="ECO:0000259" key="1">
    <source>
        <dbReference type="Pfam" id="PF12697"/>
    </source>
</evidence>
<dbReference type="GO" id="GO:0016787">
    <property type="term" value="F:hydrolase activity"/>
    <property type="evidence" value="ECO:0007669"/>
    <property type="project" value="UniProtKB-KW"/>
</dbReference>
<keyword evidence="2" id="KW-0378">Hydrolase</keyword>
<dbReference type="InterPro" id="IPR000073">
    <property type="entry name" value="AB_hydrolase_1"/>
</dbReference>
<accession>A0A2I1IQ58</accession>
<dbReference type="STRING" id="33007.HMPREF3198_00892"/>
<sequence>MGVSEVQIMTPRGKQLAADWVVPVDSRDVCVVLVHSFLGDRHSAGWFDFLGSAYRGAGYQTLAFDLAGCGDSDDDVLTSSSSVEDIQSACSWLLDNGVKKILLHAHGYGATASLRAAPLPVATMILTGPISGSTLMDWSAVFSPDQLDQLEVVGHTIIPGSEGERDHYLISKQTLADLTIVDTQKLAQGVSCRVLLVHDGSDQDEGMVDSTAQLLALLPDGSRLEVMREANFGAGPDAPESGAVALRDKCLEWAKAHVPAK</sequence>
<dbReference type="SUPFAM" id="SSF53474">
    <property type="entry name" value="alpha/beta-Hydrolases"/>
    <property type="match status" value="1"/>
</dbReference>
<organism evidence="2 3">
    <name type="scientific">Winkia neuii</name>
    <dbReference type="NCBI Taxonomy" id="33007"/>
    <lineage>
        <taxon>Bacteria</taxon>
        <taxon>Bacillati</taxon>
        <taxon>Actinomycetota</taxon>
        <taxon>Actinomycetes</taxon>
        <taxon>Actinomycetales</taxon>
        <taxon>Actinomycetaceae</taxon>
        <taxon>Winkia</taxon>
    </lineage>
</organism>
<protein>
    <submittedName>
        <fullName evidence="2">Alpha/beta hydrolase</fullName>
    </submittedName>
</protein>
<keyword evidence="3" id="KW-1185">Reference proteome</keyword>
<proteinExistence type="predicted"/>
<dbReference type="Gene3D" id="3.40.50.1820">
    <property type="entry name" value="alpha/beta hydrolase"/>
    <property type="match status" value="1"/>
</dbReference>
<dbReference type="InterPro" id="IPR029058">
    <property type="entry name" value="AB_hydrolase_fold"/>
</dbReference>
<dbReference type="Pfam" id="PF12697">
    <property type="entry name" value="Abhydrolase_6"/>
    <property type="match status" value="1"/>
</dbReference>
<dbReference type="Proteomes" id="UP000235122">
    <property type="component" value="Unassembled WGS sequence"/>
</dbReference>